<name>A0A5N6L282_9ROSI</name>
<feature type="transmembrane region" description="Helical" evidence="1">
    <location>
        <begin position="201"/>
        <end position="223"/>
    </location>
</feature>
<comment type="caution">
    <text evidence="2">The sequence shown here is derived from an EMBL/GenBank/DDBJ whole genome shotgun (WGS) entry which is preliminary data.</text>
</comment>
<evidence type="ECO:0000256" key="1">
    <source>
        <dbReference type="SAM" id="Phobius"/>
    </source>
</evidence>
<evidence type="ECO:0000313" key="2">
    <source>
        <dbReference type="EMBL" id="KAB8606226.1"/>
    </source>
</evidence>
<keyword evidence="1" id="KW-0812">Transmembrane</keyword>
<gene>
    <name evidence="2" type="ORF">FH972_025856</name>
</gene>
<keyword evidence="1" id="KW-1133">Transmembrane helix</keyword>
<keyword evidence="1" id="KW-0472">Membrane</keyword>
<sequence length="285" mass="32117">MARADAVRRRTKRGIVRVHLRAVEREARVGSGRPGSRERRVAGIVPFDEGKWCCVDANRRPEELPLCGHARCRRRHWIFCEVKFDREACVTGGATFVLWVSKRIKIEKIITKVKPAICKDSAIMSTSRLRKAFRYPDEGSTENDPVEGIDEQEQEDIIQRIEQEDATSSMLYKNIFLGICGITLLLHITAPLFISSLVSSSLVWILCFLSSAISLVVVFEIPVVTSKDQRDQIGLAGLEAVFSTKDPNDWRHVTLVLFRNFLRDFNGCSTRDPTGGLTESVKVAI</sequence>
<proteinExistence type="predicted"/>
<feature type="transmembrane region" description="Helical" evidence="1">
    <location>
        <begin position="175"/>
        <end position="195"/>
    </location>
</feature>
<dbReference type="Proteomes" id="UP000327013">
    <property type="component" value="Unassembled WGS sequence"/>
</dbReference>
<reference evidence="2 3" key="1">
    <citation type="submission" date="2019-06" db="EMBL/GenBank/DDBJ databases">
        <title>A chromosomal-level reference genome of Carpinus fangiana (Coryloideae, Betulaceae).</title>
        <authorList>
            <person name="Yang X."/>
            <person name="Wang Z."/>
            <person name="Zhang L."/>
            <person name="Hao G."/>
            <person name="Liu J."/>
            <person name="Yang Y."/>
        </authorList>
    </citation>
    <scope>NUCLEOTIDE SEQUENCE [LARGE SCALE GENOMIC DNA]</scope>
    <source>
        <strain evidence="2">Cfa_2016G</strain>
        <tissue evidence="2">Leaf</tissue>
    </source>
</reference>
<keyword evidence="3" id="KW-1185">Reference proteome</keyword>
<protein>
    <submittedName>
        <fullName evidence="2">Uncharacterized protein</fullName>
    </submittedName>
</protein>
<organism evidence="2 3">
    <name type="scientific">Carpinus fangiana</name>
    <dbReference type="NCBI Taxonomy" id="176857"/>
    <lineage>
        <taxon>Eukaryota</taxon>
        <taxon>Viridiplantae</taxon>
        <taxon>Streptophyta</taxon>
        <taxon>Embryophyta</taxon>
        <taxon>Tracheophyta</taxon>
        <taxon>Spermatophyta</taxon>
        <taxon>Magnoliopsida</taxon>
        <taxon>eudicotyledons</taxon>
        <taxon>Gunneridae</taxon>
        <taxon>Pentapetalae</taxon>
        <taxon>rosids</taxon>
        <taxon>fabids</taxon>
        <taxon>Fagales</taxon>
        <taxon>Betulaceae</taxon>
        <taxon>Carpinus</taxon>
    </lineage>
</organism>
<dbReference type="EMBL" id="VIBQ01000072">
    <property type="protein sequence ID" value="KAB8606226.1"/>
    <property type="molecule type" value="Genomic_DNA"/>
</dbReference>
<accession>A0A5N6L282</accession>
<evidence type="ECO:0000313" key="3">
    <source>
        <dbReference type="Proteomes" id="UP000327013"/>
    </source>
</evidence>
<dbReference type="AlphaFoldDB" id="A0A5N6L282"/>